<gene>
    <name evidence="1" type="ORF">AVEN_47180_1</name>
</gene>
<dbReference type="AlphaFoldDB" id="A0A4Y2EFW3"/>
<protein>
    <submittedName>
        <fullName evidence="1">Uncharacterized protein</fullName>
    </submittedName>
</protein>
<reference evidence="1 2" key="1">
    <citation type="journal article" date="2019" name="Sci. Rep.">
        <title>Orb-weaving spider Araneus ventricosus genome elucidates the spidroin gene catalogue.</title>
        <authorList>
            <person name="Kono N."/>
            <person name="Nakamura H."/>
            <person name="Ohtoshi R."/>
            <person name="Moran D.A.P."/>
            <person name="Shinohara A."/>
            <person name="Yoshida Y."/>
            <person name="Fujiwara M."/>
            <person name="Mori M."/>
            <person name="Tomita M."/>
            <person name="Arakawa K."/>
        </authorList>
    </citation>
    <scope>NUCLEOTIDE SEQUENCE [LARGE SCALE GENOMIC DNA]</scope>
</reference>
<keyword evidence="2" id="KW-1185">Reference proteome</keyword>
<proteinExistence type="predicted"/>
<evidence type="ECO:0000313" key="1">
    <source>
        <dbReference type="EMBL" id="GBM26978.1"/>
    </source>
</evidence>
<name>A0A4Y2EFW3_ARAVE</name>
<accession>A0A4Y2EFW3</accession>
<comment type="caution">
    <text evidence="1">The sequence shown here is derived from an EMBL/GenBank/DDBJ whole genome shotgun (WGS) entry which is preliminary data.</text>
</comment>
<organism evidence="1 2">
    <name type="scientific">Araneus ventricosus</name>
    <name type="common">Orbweaver spider</name>
    <name type="synonym">Epeira ventricosa</name>
    <dbReference type="NCBI Taxonomy" id="182803"/>
    <lineage>
        <taxon>Eukaryota</taxon>
        <taxon>Metazoa</taxon>
        <taxon>Ecdysozoa</taxon>
        <taxon>Arthropoda</taxon>
        <taxon>Chelicerata</taxon>
        <taxon>Arachnida</taxon>
        <taxon>Araneae</taxon>
        <taxon>Araneomorphae</taxon>
        <taxon>Entelegynae</taxon>
        <taxon>Araneoidea</taxon>
        <taxon>Araneidae</taxon>
        <taxon>Araneus</taxon>
    </lineage>
</organism>
<dbReference type="Proteomes" id="UP000499080">
    <property type="component" value="Unassembled WGS sequence"/>
</dbReference>
<evidence type="ECO:0000313" key="2">
    <source>
        <dbReference type="Proteomes" id="UP000499080"/>
    </source>
</evidence>
<dbReference type="EMBL" id="BGPR01000574">
    <property type="protein sequence ID" value="GBM26978.1"/>
    <property type="molecule type" value="Genomic_DNA"/>
</dbReference>
<sequence>MYFPLLIASLTFRCQYLIQQKVGCAHRALMYNKPAHKDEVMYRTRGPPISKDDLVSLKRSTEGHRDQGRHRSTTYVEYIFVTDHIKVAYVILVAKRYGKGFYLFFVKKSVSPVLLITDLLT</sequence>